<dbReference type="PANTHER" id="PTHR43760:SF1">
    <property type="entry name" value="ENDORIBONUCLEASE L-PSP_CHORISMATE MUTASE-LIKE DOMAIN-CONTAINING PROTEIN"/>
    <property type="match status" value="1"/>
</dbReference>
<reference evidence="2 3" key="1">
    <citation type="journal article" date="2018" name="Sci. Rep.">
        <title>Rhizobium tumorigenes sp. nov., a novel plant tumorigenic bacterium isolated from cane gall tumors on thornless blackberry.</title>
        <authorList>
            <person name="Kuzmanovi N."/>
            <person name="Smalla K."/>
            <person name="Gronow S."/>
            <person name="PuBawska J."/>
        </authorList>
    </citation>
    <scope>NUCLEOTIDE SEQUENCE [LARGE SCALE GENOMIC DNA]</scope>
    <source>
        <strain evidence="2 3">CCBAU 85046</strain>
    </source>
</reference>
<evidence type="ECO:0000313" key="2">
    <source>
        <dbReference type="EMBL" id="PZM16716.1"/>
    </source>
</evidence>
<dbReference type="InterPro" id="IPR035959">
    <property type="entry name" value="RutC-like_sf"/>
</dbReference>
<organism evidence="2 3">
    <name type="scientific">Rhizobium tubonense</name>
    <dbReference type="NCBI Taxonomy" id="484088"/>
    <lineage>
        <taxon>Bacteria</taxon>
        <taxon>Pseudomonadati</taxon>
        <taxon>Pseudomonadota</taxon>
        <taxon>Alphaproteobacteria</taxon>
        <taxon>Hyphomicrobiales</taxon>
        <taxon>Rhizobiaceae</taxon>
        <taxon>Rhizobium/Agrobacterium group</taxon>
        <taxon>Rhizobium</taxon>
    </lineage>
</organism>
<dbReference type="Gene3D" id="3.30.1330.40">
    <property type="entry name" value="RutC-like"/>
    <property type="match status" value="1"/>
</dbReference>
<accession>A0A2W4EU09</accession>
<comment type="caution">
    <text evidence="2">The sequence shown here is derived from an EMBL/GenBank/DDBJ whole genome shotgun (WGS) entry which is preliminary data.</text>
</comment>
<dbReference type="OrthoDB" id="9806350at2"/>
<dbReference type="PANTHER" id="PTHR43760">
    <property type="entry name" value="ENDORIBONUCLEASE-RELATED"/>
    <property type="match status" value="1"/>
</dbReference>
<name>A0A2W4EU09_9HYPH</name>
<evidence type="ECO:0000259" key="1">
    <source>
        <dbReference type="Pfam" id="PF14588"/>
    </source>
</evidence>
<dbReference type="Proteomes" id="UP000248925">
    <property type="component" value="Unassembled WGS sequence"/>
</dbReference>
<proteinExistence type="predicted"/>
<feature type="domain" description="Endoribonuclease L-PSP/chorismate mutase-like" evidence="1">
    <location>
        <begin position="17"/>
        <end position="149"/>
    </location>
</feature>
<protein>
    <recommendedName>
        <fullName evidence="1">Endoribonuclease L-PSP/chorismate mutase-like domain-containing protein</fullName>
    </recommendedName>
</protein>
<dbReference type="CDD" id="cd02199">
    <property type="entry name" value="YjgF_YER057c_UK114_like_1"/>
    <property type="match status" value="1"/>
</dbReference>
<dbReference type="InterPro" id="IPR013813">
    <property type="entry name" value="Endoribo_LPSP/chorism_mut-like"/>
</dbReference>
<dbReference type="AlphaFoldDB" id="A0A2W4EU09"/>
<evidence type="ECO:0000313" key="3">
    <source>
        <dbReference type="Proteomes" id="UP000248925"/>
    </source>
</evidence>
<sequence>MVSGGQSPRANADEQLRRLGIELPPPPTPFGTYVEAVQSGRLLFLSGMVPVVGHEPQFIGRVGGELTVEAGYAAARTACLSGLAAIRSHLGSLNRVSRILKLGVFIATQGDFREHPKVADGASELLLAIFGPERLPTRIVLGMASIPLGMPIELELLLEIDT</sequence>
<dbReference type="EMBL" id="PCDP01000001">
    <property type="protein sequence ID" value="PZM16716.1"/>
    <property type="molecule type" value="Genomic_DNA"/>
</dbReference>
<keyword evidence="3" id="KW-1185">Reference proteome</keyword>
<dbReference type="Pfam" id="PF14588">
    <property type="entry name" value="YjgF_endoribonc"/>
    <property type="match status" value="1"/>
</dbReference>
<dbReference type="SUPFAM" id="SSF55298">
    <property type="entry name" value="YjgF-like"/>
    <property type="match status" value="1"/>
</dbReference>
<gene>
    <name evidence="2" type="ORF">CPY51_00180</name>
</gene>